<dbReference type="SUPFAM" id="SSF52374">
    <property type="entry name" value="Nucleotidylyl transferase"/>
    <property type="match status" value="1"/>
</dbReference>
<gene>
    <name evidence="1" type="ORF">PITCH_A1910050</name>
</gene>
<dbReference type="EMBL" id="OJIN01000103">
    <property type="protein sequence ID" value="SPD73644.1"/>
    <property type="molecule type" value="Genomic_DNA"/>
</dbReference>
<reference evidence="1" key="1">
    <citation type="submission" date="2018-01" db="EMBL/GenBank/DDBJ databases">
        <authorList>
            <person name="Regsiter A."/>
            <person name="William W."/>
        </authorList>
    </citation>
    <scope>NUCLEOTIDE SEQUENCE</scope>
    <source>
        <strain evidence="1">TRIP AH-1</strain>
    </source>
</reference>
<protein>
    <submittedName>
        <fullName evidence="1">Nicotinamide mononucleotide adenylyltransferase family protein</fullName>
    </submittedName>
</protein>
<evidence type="ECO:0000313" key="1">
    <source>
        <dbReference type="EMBL" id="SPD73644.1"/>
    </source>
</evidence>
<keyword evidence="1" id="KW-0548">Nucleotidyltransferase</keyword>
<dbReference type="Gene3D" id="3.40.50.620">
    <property type="entry name" value="HUPs"/>
    <property type="match status" value="1"/>
</dbReference>
<proteinExistence type="predicted"/>
<organism evidence="1">
    <name type="scientific">uncultured Desulfobacterium sp</name>
    <dbReference type="NCBI Taxonomy" id="201089"/>
    <lineage>
        <taxon>Bacteria</taxon>
        <taxon>Pseudomonadati</taxon>
        <taxon>Thermodesulfobacteriota</taxon>
        <taxon>Desulfobacteria</taxon>
        <taxon>Desulfobacterales</taxon>
        <taxon>Desulfobacteriaceae</taxon>
        <taxon>Desulfobacterium</taxon>
        <taxon>environmental samples</taxon>
    </lineage>
</organism>
<keyword evidence="1" id="KW-0808">Transferase</keyword>
<accession>A0A445MVT7</accession>
<dbReference type="InterPro" id="IPR014729">
    <property type="entry name" value="Rossmann-like_a/b/a_fold"/>
</dbReference>
<dbReference type="GO" id="GO:0016779">
    <property type="term" value="F:nucleotidyltransferase activity"/>
    <property type="evidence" value="ECO:0007669"/>
    <property type="project" value="UniProtKB-KW"/>
</dbReference>
<sequence>MITYNYEIGVIHGRFQVLHNDHLKYIMAGKAMCRHLVVGITNPDPVLSRKEETDVNRSSPFANPLTYYERYVLVKTVLEEGLDARQFSIVPFPVSFPELYKYYVPMDAVFFLSIYDEWGRKKHAYFTEMGLKTHILRDVPSEEKGLSATDIRMLMKDECTWEHLVPQAAQRLLIEWEIPARLKTLFRVSPTLL</sequence>
<dbReference type="AlphaFoldDB" id="A0A445MVT7"/>
<name>A0A445MVT7_9BACT</name>